<dbReference type="AlphaFoldDB" id="A0A0B8NS98"/>
<dbReference type="PROSITE" id="PS50931">
    <property type="entry name" value="HTH_LYSR"/>
    <property type="match status" value="1"/>
</dbReference>
<comment type="similarity">
    <text evidence="1">Belongs to the LysR transcriptional regulatory family.</text>
</comment>
<reference evidence="6 7" key="1">
    <citation type="submission" date="2015-01" db="EMBL/GenBank/DDBJ databases">
        <title>Vibrio sp. C1 JCM 19231 whole genome shotgun sequence.</title>
        <authorList>
            <person name="Sawabe T."/>
            <person name="Meirelles P."/>
            <person name="Feng G."/>
            <person name="Sayaka M."/>
            <person name="Hattori M."/>
            <person name="Ohkuma M."/>
        </authorList>
    </citation>
    <scope>NUCLEOTIDE SEQUENCE [LARGE SCALE GENOMIC DNA]</scope>
    <source>
        <strain evidence="7">JCM 19231</strain>
    </source>
</reference>
<dbReference type="PRINTS" id="PR00039">
    <property type="entry name" value="HTHLYSR"/>
</dbReference>
<keyword evidence="2" id="KW-0805">Transcription regulation</keyword>
<keyword evidence="7" id="KW-1185">Reference proteome</keyword>
<comment type="caution">
    <text evidence="6">The sequence shown here is derived from an EMBL/GenBank/DDBJ whole genome shotgun (WGS) entry which is preliminary data.</text>
</comment>
<dbReference type="InterPro" id="IPR050389">
    <property type="entry name" value="LysR-type_TF"/>
</dbReference>
<evidence type="ECO:0000256" key="3">
    <source>
        <dbReference type="ARBA" id="ARBA00023125"/>
    </source>
</evidence>
<dbReference type="Pfam" id="PF00126">
    <property type="entry name" value="HTH_1"/>
    <property type="match status" value="1"/>
</dbReference>
<dbReference type="InterPro" id="IPR036388">
    <property type="entry name" value="WH-like_DNA-bd_sf"/>
</dbReference>
<dbReference type="PANTHER" id="PTHR30118">
    <property type="entry name" value="HTH-TYPE TRANSCRIPTIONAL REGULATOR LEUO-RELATED"/>
    <property type="match status" value="1"/>
</dbReference>
<accession>A0A0B8NS98</accession>
<dbReference type="InterPro" id="IPR036390">
    <property type="entry name" value="WH_DNA-bd_sf"/>
</dbReference>
<dbReference type="GO" id="GO:0003700">
    <property type="term" value="F:DNA-binding transcription factor activity"/>
    <property type="evidence" value="ECO:0007669"/>
    <property type="project" value="InterPro"/>
</dbReference>
<keyword evidence="3" id="KW-0238">DNA-binding</keyword>
<dbReference type="SUPFAM" id="SSF46785">
    <property type="entry name" value="Winged helix' DNA-binding domain"/>
    <property type="match status" value="1"/>
</dbReference>
<name>A0A0B8NS98_9VIBR</name>
<evidence type="ECO:0000313" key="6">
    <source>
        <dbReference type="EMBL" id="GAM57385.1"/>
    </source>
</evidence>
<dbReference type="InterPro" id="IPR000847">
    <property type="entry name" value="LysR_HTH_N"/>
</dbReference>
<keyword evidence="4" id="KW-0804">Transcription</keyword>
<dbReference type="PANTHER" id="PTHR30118:SF6">
    <property type="entry name" value="HTH-TYPE TRANSCRIPTIONAL REGULATOR LEUO"/>
    <property type="match status" value="1"/>
</dbReference>
<protein>
    <submittedName>
        <fullName evidence="6">Transcriptional activator for leuABCD operon</fullName>
    </submittedName>
</protein>
<feature type="domain" description="HTH lysR-type" evidence="5">
    <location>
        <begin position="21"/>
        <end position="78"/>
    </location>
</feature>
<evidence type="ECO:0000259" key="5">
    <source>
        <dbReference type="PROSITE" id="PS50931"/>
    </source>
</evidence>
<dbReference type="EMBL" id="BBRZ01000052">
    <property type="protein sequence ID" value="GAM57385.1"/>
    <property type="molecule type" value="Genomic_DNA"/>
</dbReference>
<dbReference type="Gene3D" id="1.10.10.10">
    <property type="entry name" value="Winged helix-like DNA-binding domain superfamily/Winged helix DNA-binding domain"/>
    <property type="match status" value="1"/>
</dbReference>
<sequence length="123" mass="13833">MIDNTIVPQETNSVSSILRGVDLNLLTIFEVVMQERNMTRAAKVLGMSQPAVSNAIARLKDVFNDELFIRHGRGIQPTSRAEVLFSSINNALNLVRDELPKCPFHPRELYSQLFCEHASHVAE</sequence>
<proteinExistence type="inferred from homology"/>
<gene>
    <name evidence="6" type="ORF">JCM19231_3387</name>
</gene>
<dbReference type="GO" id="GO:0003677">
    <property type="term" value="F:DNA binding"/>
    <property type="evidence" value="ECO:0007669"/>
    <property type="project" value="UniProtKB-KW"/>
</dbReference>
<evidence type="ECO:0000256" key="4">
    <source>
        <dbReference type="ARBA" id="ARBA00023163"/>
    </source>
</evidence>
<reference evidence="6 7" key="2">
    <citation type="submission" date="2015-01" db="EMBL/GenBank/DDBJ databases">
        <authorList>
            <consortium name="NBRP consortium"/>
            <person name="Sawabe T."/>
            <person name="Meirelles P."/>
            <person name="Feng G."/>
            <person name="Sayaka M."/>
            <person name="Hattori M."/>
            <person name="Ohkuma M."/>
        </authorList>
    </citation>
    <scope>NUCLEOTIDE SEQUENCE [LARGE SCALE GENOMIC DNA]</scope>
    <source>
        <strain evidence="7">JCM 19231</strain>
    </source>
</reference>
<evidence type="ECO:0000313" key="7">
    <source>
        <dbReference type="Proteomes" id="UP000031671"/>
    </source>
</evidence>
<evidence type="ECO:0000256" key="1">
    <source>
        <dbReference type="ARBA" id="ARBA00009437"/>
    </source>
</evidence>
<evidence type="ECO:0000256" key="2">
    <source>
        <dbReference type="ARBA" id="ARBA00023015"/>
    </source>
</evidence>
<dbReference type="Proteomes" id="UP000031671">
    <property type="component" value="Unassembled WGS sequence"/>
</dbReference>
<organism evidence="6 7">
    <name type="scientific">Vibrio ishigakensis</name>
    <dbReference type="NCBI Taxonomy" id="1481914"/>
    <lineage>
        <taxon>Bacteria</taxon>
        <taxon>Pseudomonadati</taxon>
        <taxon>Pseudomonadota</taxon>
        <taxon>Gammaproteobacteria</taxon>
        <taxon>Vibrionales</taxon>
        <taxon>Vibrionaceae</taxon>
        <taxon>Vibrio</taxon>
    </lineage>
</organism>